<keyword evidence="14" id="KW-1185">Reference proteome</keyword>
<name>A0A316VQS1_9BASI</name>
<evidence type="ECO:0000256" key="5">
    <source>
        <dbReference type="ARBA" id="ARBA00022946"/>
    </source>
</evidence>
<dbReference type="AlphaFoldDB" id="A0A316VQS1"/>
<dbReference type="PANTHER" id="PTHR11851">
    <property type="entry name" value="METALLOPROTEASE"/>
    <property type="match status" value="1"/>
</dbReference>
<feature type="region of interest" description="Disordered" evidence="10">
    <location>
        <begin position="22"/>
        <end position="44"/>
    </location>
</feature>
<evidence type="ECO:0000256" key="1">
    <source>
        <dbReference type="ARBA" id="ARBA00002123"/>
    </source>
</evidence>
<feature type="domain" description="Peptidase M16 N-terminal" evidence="11">
    <location>
        <begin position="78"/>
        <end position="227"/>
    </location>
</feature>
<dbReference type="STRING" id="1522189.A0A316VQS1"/>
<evidence type="ECO:0000313" key="13">
    <source>
        <dbReference type="EMBL" id="PWN39872.1"/>
    </source>
</evidence>
<protein>
    <recommendedName>
        <fullName evidence="4">Mitochondrial-processing peptidase subunit alpha</fullName>
    </recommendedName>
    <alternativeName>
        <fullName evidence="7">Alpha-MPP</fullName>
    </alternativeName>
    <alternativeName>
        <fullName evidence="8">Inactive zinc metalloprotease alpha</fullName>
    </alternativeName>
    <alternativeName>
        <fullName evidence="9">Matrix processing peptidase</fullName>
    </alternativeName>
</protein>
<keyword evidence="6" id="KW-0496">Mitochondrion</keyword>
<evidence type="ECO:0000259" key="11">
    <source>
        <dbReference type="Pfam" id="PF00675"/>
    </source>
</evidence>
<dbReference type="SUPFAM" id="SSF63411">
    <property type="entry name" value="LuxS/MPP-like metallohydrolase"/>
    <property type="match status" value="2"/>
</dbReference>
<gene>
    <name evidence="13" type="ORF">IE81DRAFT_349775</name>
</gene>
<dbReference type="GO" id="GO:0046872">
    <property type="term" value="F:metal ion binding"/>
    <property type="evidence" value="ECO:0007669"/>
    <property type="project" value="InterPro"/>
</dbReference>
<dbReference type="InterPro" id="IPR050361">
    <property type="entry name" value="MPP/UQCRC_Complex"/>
</dbReference>
<dbReference type="InterPro" id="IPR011765">
    <property type="entry name" value="Pept_M16_N"/>
</dbReference>
<accession>A0A316VQS1</accession>
<dbReference type="FunFam" id="3.30.830.10:FF:000023">
    <property type="entry name" value="Mitochondrial processing peptidase alpha subunit"/>
    <property type="match status" value="1"/>
</dbReference>
<comment type="subcellular location">
    <subcellularLocation>
        <location evidence="2">Mitochondrion matrix</location>
    </subcellularLocation>
</comment>
<dbReference type="OrthoDB" id="277191at2759"/>
<dbReference type="RefSeq" id="XP_025367032.1">
    <property type="nucleotide sequence ID" value="XM_025516445.1"/>
</dbReference>
<evidence type="ECO:0000256" key="2">
    <source>
        <dbReference type="ARBA" id="ARBA00004305"/>
    </source>
</evidence>
<feature type="domain" description="Peptidase M16 C-terminal" evidence="12">
    <location>
        <begin position="237"/>
        <end position="460"/>
    </location>
</feature>
<reference evidence="13 14" key="1">
    <citation type="journal article" date="2018" name="Mol. Biol. Evol.">
        <title>Broad Genomic Sampling Reveals a Smut Pathogenic Ancestry of the Fungal Clade Ustilaginomycotina.</title>
        <authorList>
            <person name="Kijpornyongpan T."/>
            <person name="Mondo S.J."/>
            <person name="Barry K."/>
            <person name="Sandor L."/>
            <person name="Lee J."/>
            <person name="Lipzen A."/>
            <person name="Pangilinan J."/>
            <person name="LaButti K."/>
            <person name="Hainaut M."/>
            <person name="Henrissat B."/>
            <person name="Grigoriev I.V."/>
            <person name="Spatafora J.W."/>
            <person name="Aime M.C."/>
        </authorList>
    </citation>
    <scope>NUCLEOTIDE SEQUENCE [LARGE SCALE GENOMIC DNA]</scope>
    <source>
        <strain evidence="13 14">MCA 4658</strain>
    </source>
</reference>
<evidence type="ECO:0000256" key="10">
    <source>
        <dbReference type="SAM" id="MobiDB-lite"/>
    </source>
</evidence>
<dbReference type="InParanoid" id="A0A316VQS1"/>
<evidence type="ECO:0000256" key="8">
    <source>
        <dbReference type="ARBA" id="ARBA00032315"/>
    </source>
</evidence>
<dbReference type="Proteomes" id="UP000245783">
    <property type="component" value="Unassembled WGS sequence"/>
</dbReference>
<dbReference type="Pfam" id="PF05193">
    <property type="entry name" value="Peptidase_M16_C"/>
    <property type="match status" value="1"/>
</dbReference>
<dbReference type="Pfam" id="PF00675">
    <property type="entry name" value="Peptidase_M16"/>
    <property type="match status" value="1"/>
</dbReference>
<dbReference type="GeneID" id="37038315"/>
<evidence type="ECO:0000256" key="3">
    <source>
        <dbReference type="ARBA" id="ARBA00007261"/>
    </source>
</evidence>
<dbReference type="PANTHER" id="PTHR11851:SF49">
    <property type="entry name" value="MITOCHONDRIAL-PROCESSING PEPTIDASE SUBUNIT ALPHA"/>
    <property type="match status" value="1"/>
</dbReference>
<dbReference type="GO" id="GO:0005759">
    <property type="term" value="C:mitochondrial matrix"/>
    <property type="evidence" value="ECO:0007669"/>
    <property type="project" value="UniProtKB-SubCell"/>
</dbReference>
<feature type="region of interest" description="Disordered" evidence="10">
    <location>
        <begin position="283"/>
        <end position="306"/>
    </location>
</feature>
<evidence type="ECO:0000256" key="4">
    <source>
        <dbReference type="ARBA" id="ARBA00016741"/>
    </source>
</evidence>
<dbReference type="InterPro" id="IPR011249">
    <property type="entry name" value="Metalloenz_LuxS/M16"/>
</dbReference>
<evidence type="ECO:0000256" key="7">
    <source>
        <dbReference type="ARBA" id="ARBA00030006"/>
    </source>
</evidence>
<dbReference type="Gene3D" id="3.30.830.10">
    <property type="entry name" value="Metalloenzyme, LuxS/M16 peptidase-like"/>
    <property type="match status" value="2"/>
</dbReference>
<evidence type="ECO:0000259" key="12">
    <source>
        <dbReference type="Pfam" id="PF05193"/>
    </source>
</evidence>
<evidence type="ECO:0000313" key="14">
    <source>
        <dbReference type="Proteomes" id="UP000245783"/>
    </source>
</evidence>
<evidence type="ECO:0000256" key="6">
    <source>
        <dbReference type="ARBA" id="ARBA00023128"/>
    </source>
</evidence>
<proteinExistence type="inferred from homology"/>
<organism evidence="13 14">
    <name type="scientific">Ceraceosorus guamensis</name>
    <dbReference type="NCBI Taxonomy" id="1522189"/>
    <lineage>
        <taxon>Eukaryota</taxon>
        <taxon>Fungi</taxon>
        <taxon>Dikarya</taxon>
        <taxon>Basidiomycota</taxon>
        <taxon>Ustilaginomycotina</taxon>
        <taxon>Exobasidiomycetes</taxon>
        <taxon>Ceraceosorales</taxon>
        <taxon>Ceraceosoraceae</taxon>
        <taxon>Ceraceosorus</taxon>
    </lineage>
</organism>
<dbReference type="FunFam" id="3.30.830.10:FF:000032">
    <property type="entry name" value="Mitochondrial processing peptidase, alpha subunit"/>
    <property type="match status" value="1"/>
</dbReference>
<comment type="function">
    <text evidence="1">Substrate recognition and binding subunit of the essential mitochondrial processing protease (MPP), which cleaves the mitochondrial sequence off newly imported precursors proteins.</text>
</comment>
<dbReference type="FunCoup" id="A0A316VQS1">
    <property type="interactions" value="609"/>
</dbReference>
<dbReference type="GO" id="GO:0006627">
    <property type="term" value="P:protein processing involved in protein targeting to mitochondrion"/>
    <property type="evidence" value="ECO:0007669"/>
    <property type="project" value="TreeGrafter"/>
</dbReference>
<keyword evidence="5" id="KW-0809">Transit peptide</keyword>
<dbReference type="InterPro" id="IPR007863">
    <property type="entry name" value="Peptidase_M16_C"/>
</dbReference>
<comment type="similarity">
    <text evidence="3">Belongs to the peptidase M16 family.</text>
</comment>
<sequence length="565" mass="60036">MTMAGAGARLTGATTGLARRAVARTPAPAHAHAPAPAPHRNLCSTASPLASLRSSSVSPSSYSPSSTTFQSTLPNKVRVATQAAPGHFSAVGVYVDTGSRYERAWVPGESGVSHLLDRMAFKSTRNRSADEMTTMIEKMGGNVMCSSSRESIMYQSLVFNKDVEAALSILADTVLHPALLPEELAAQQEATRWEIGEIWNKPEMILPEVLHTVAFRDNTLGNPLLCPVESLEVMKVKHLRDFMDAWYTPERIVVAGAGMPHERMVELAAKWFGGLSAGGGGGAGEGGSAAIADAGTNTHADTPADTRTLPHAETRAHARDARARARYTGGELYESTPTMEFTQVYVAFEGLSIHDDDIYALATMQILLGGGGSFSAGGPGKGMYSRLYSNVLNQHHAVDFCAAFHHCYKDSGLFGIAASVKPDFNGHIANIIARELDSLTSPHVRGAVTSVELARAKNQLKSSLVMSLESRLVEVEDLGRQVQVHGHKVSVEEMCEKIDGVDLDALHRVANRVLRAARCRTSGGGGGEKNNFGLGSGQSTVVAQGNLDGLGDVRRTLANRGLGGA</sequence>
<evidence type="ECO:0000256" key="9">
    <source>
        <dbReference type="ARBA" id="ARBA00083075"/>
    </source>
</evidence>
<dbReference type="EMBL" id="KZ819440">
    <property type="protein sequence ID" value="PWN39872.1"/>
    <property type="molecule type" value="Genomic_DNA"/>
</dbReference>